<keyword evidence="7" id="KW-1185">Reference proteome</keyword>
<evidence type="ECO:0000313" key="6">
    <source>
        <dbReference type="EMBL" id="KAJ4451808.1"/>
    </source>
</evidence>
<comment type="similarity">
    <text evidence="3">Belongs to the serpin family.</text>
</comment>
<dbReference type="EMBL" id="JAJSOF020000001">
    <property type="protein sequence ID" value="KAJ4451808.1"/>
    <property type="molecule type" value="Genomic_DNA"/>
</dbReference>
<reference evidence="6 7" key="1">
    <citation type="journal article" date="2022" name="Allergy">
        <title>Genome assembly and annotation of Periplaneta americana reveal a comprehensive cockroach allergen profile.</title>
        <authorList>
            <person name="Wang L."/>
            <person name="Xiong Q."/>
            <person name="Saelim N."/>
            <person name="Wang L."/>
            <person name="Nong W."/>
            <person name="Wan A.T."/>
            <person name="Shi M."/>
            <person name="Liu X."/>
            <person name="Cao Q."/>
            <person name="Hui J.H.L."/>
            <person name="Sookrung N."/>
            <person name="Leung T.F."/>
            <person name="Tungtrongchitr A."/>
            <person name="Tsui S.K.W."/>
        </authorList>
    </citation>
    <scope>NUCLEOTIDE SEQUENCE [LARGE SCALE GENOMIC DNA]</scope>
    <source>
        <strain evidence="6">PWHHKU_190912</strain>
    </source>
</reference>
<dbReference type="CDD" id="cd19578">
    <property type="entry name" value="serpinK_insect_SRPN2-like"/>
    <property type="match status" value="1"/>
</dbReference>
<proteinExistence type="inferred from homology"/>
<feature type="signal peptide" evidence="4">
    <location>
        <begin position="1"/>
        <end position="21"/>
    </location>
</feature>
<evidence type="ECO:0000256" key="3">
    <source>
        <dbReference type="RuleBase" id="RU000411"/>
    </source>
</evidence>
<keyword evidence="4" id="KW-0732">Signal</keyword>
<evidence type="ECO:0000313" key="7">
    <source>
        <dbReference type="Proteomes" id="UP001148838"/>
    </source>
</evidence>
<evidence type="ECO:0000256" key="4">
    <source>
        <dbReference type="SAM" id="SignalP"/>
    </source>
</evidence>
<dbReference type="Gene3D" id="2.30.39.10">
    <property type="entry name" value="Alpha-1-antitrypsin, domain 1"/>
    <property type="match status" value="1"/>
</dbReference>
<dbReference type="InterPro" id="IPR042185">
    <property type="entry name" value="Serpin_sf_2"/>
</dbReference>
<dbReference type="Proteomes" id="UP001148838">
    <property type="component" value="Unassembled WGS sequence"/>
</dbReference>
<keyword evidence="2" id="KW-0722">Serine protease inhibitor</keyword>
<evidence type="ECO:0000256" key="2">
    <source>
        <dbReference type="ARBA" id="ARBA00022900"/>
    </source>
</evidence>
<dbReference type="SMART" id="SM00093">
    <property type="entry name" value="SERPIN"/>
    <property type="match status" value="1"/>
</dbReference>
<protein>
    <recommendedName>
        <fullName evidence="5">Serpin domain-containing protein</fullName>
    </recommendedName>
</protein>
<sequence length="433" mass="49664">MKKVFLVVVVGIIWAAPKVQQNPDYDDDDVFTPVEGRENFDLFDWRLCKTKFKYIKLLCIIWVPQYEMCLQELAAKEPGNVVVSPVSVKLVLAMLYEGARGNTAQELEKALHLPTSRLKSREMFTQVLKSLETKHSDFVLDIGTKVFLRKGVKLDTTFSKILKYFYNTDFQDLDFTEPSEAVRTVNSWVTSATRGNIKSMFTEDMMESSTVMVLVNAIFFKGLWRYPFNKNNTVADKFRVTPTKSVETSYMHMENYFYYSESVELDSKIIRLPYMGEKYSMFIVLPKQPDGLGKLLKTVSPAILRNQFFHMQKLPVDVLLPRFRFDFTIKLEDALQTLGIKDVFSESSADLSGVVKDNKIFVSRFFQKAGLEVNEEGTTAFASTGTSIINRFGSDTDFYARHPFMFFIQDETTGTVIFVGKVVNPSTEKVQLR</sequence>
<dbReference type="SUPFAM" id="SSF56574">
    <property type="entry name" value="Serpins"/>
    <property type="match status" value="1"/>
</dbReference>
<dbReference type="PANTHER" id="PTHR11461">
    <property type="entry name" value="SERINE PROTEASE INHIBITOR, SERPIN"/>
    <property type="match status" value="1"/>
</dbReference>
<organism evidence="6 7">
    <name type="scientific">Periplaneta americana</name>
    <name type="common">American cockroach</name>
    <name type="synonym">Blatta americana</name>
    <dbReference type="NCBI Taxonomy" id="6978"/>
    <lineage>
        <taxon>Eukaryota</taxon>
        <taxon>Metazoa</taxon>
        <taxon>Ecdysozoa</taxon>
        <taxon>Arthropoda</taxon>
        <taxon>Hexapoda</taxon>
        <taxon>Insecta</taxon>
        <taxon>Pterygota</taxon>
        <taxon>Neoptera</taxon>
        <taxon>Polyneoptera</taxon>
        <taxon>Dictyoptera</taxon>
        <taxon>Blattodea</taxon>
        <taxon>Blattoidea</taxon>
        <taxon>Blattidae</taxon>
        <taxon>Blattinae</taxon>
        <taxon>Periplaneta</taxon>
    </lineage>
</organism>
<dbReference type="Gene3D" id="3.30.497.10">
    <property type="entry name" value="Antithrombin, subunit I, domain 2"/>
    <property type="match status" value="1"/>
</dbReference>
<keyword evidence="1" id="KW-0646">Protease inhibitor</keyword>
<dbReference type="PANTHER" id="PTHR11461:SF357">
    <property type="entry name" value="SERINE PROTEASE INHIBITOR 27A"/>
    <property type="match status" value="1"/>
</dbReference>
<dbReference type="InterPro" id="IPR036186">
    <property type="entry name" value="Serpin_sf"/>
</dbReference>
<dbReference type="Pfam" id="PF00079">
    <property type="entry name" value="Serpin"/>
    <property type="match status" value="1"/>
</dbReference>
<accession>A0ABQ8TZT1</accession>
<evidence type="ECO:0000259" key="5">
    <source>
        <dbReference type="SMART" id="SM00093"/>
    </source>
</evidence>
<name>A0ABQ8TZT1_PERAM</name>
<dbReference type="InterPro" id="IPR042178">
    <property type="entry name" value="Serpin_sf_1"/>
</dbReference>
<comment type="caution">
    <text evidence="6">The sequence shown here is derived from an EMBL/GenBank/DDBJ whole genome shotgun (WGS) entry which is preliminary data.</text>
</comment>
<gene>
    <name evidence="6" type="ORF">ANN_03282</name>
</gene>
<dbReference type="InterPro" id="IPR000215">
    <property type="entry name" value="Serpin_fam"/>
</dbReference>
<feature type="chain" id="PRO_5046620507" description="Serpin domain-containing protein" evidence="4">
    <location>
        <begin position="22"/>
        <end position="433"/>
    </location>
</feature>
<feature type="domain" description="Serpin" evidence="5">
    <location>
        <begin position="70"/>
        <end position="425"/>
    </location>
</feature>
<evidence type="ECO:0000256" key="1">
    <source>
        <dbReference type="ARBA" id="ARBA00022690"/>
    </source>
</evidence>
<dbReference type="InterPro" id="IPR023796">
    <property type="entry name" value="Serpin_dom"/>
</dbReference>